<evidence type="ECO:0000256" key="1">
    <source>
        <dbReference type="SAM" id="MobiDB-lite"/>
    </source>
</evidence>
<proteinExistence type="predicted"/>
<dbReference type="OrthoDB" id="7889018at2"/>
<dbReference type="STRING" id="39482.ERS852491_00313"/>
<evidence type="ECO:0000313" key="3">
    <source>
        <dbReference type="Proteomes" id="UP000095544"/>
    </source>
</evidence>
<name>A0A173Z8F1_9FIRM</name>
<dbReference type="Proteomes" id="UP000095544">
    <property type="component" value="Unassembled WGS sequence"/>
</dbReference>
<dbReference type="AlphaFoldDB" id="A0A173Z8F1"/>
<feature type="compositionally biased region" description="Polar residues" evidence="1">
    <location>
        <begin position="292"/>
        <end position="303"/>
    </location>
</feature>
<dbReference type="GO" id="GO:0006310">
    <property type="term" value="P:DNA recombination"/>
    <property type="evidence" value="ECO:0007669"/>
    <property type="project" value="InterPro"/>
</dbReference>
<organism evidence="2 3">
    <name type="scientific">Faecalicatena contorta</name>
    <dbReference type="NCBI Taxonomy" id="39482"/>
    <lineage>
        <taxon>Bacteria</taxon>
        <taxon>Bacillati</taxon>
        <taxon>Bacillota</taxon>
        <taxon>Clostridia</taxon>
        <taxon>Lachnospirales</taxon>
        <taxon>Lachnospiraceae</taxon>
        <taxon>Faecalicatena</taxon>
    </lineage>
</organism>
<dbReference type="InterPro" id="IPR010183">
    <property type="entry name" value="Phage_lambda_Bet"/>
</dbReference>
<protein>
    <submittedName>
        <fullName evidence="2">Phage recombination protein Bet</fullName>
    </submittedName>
</protein>
<dbReference type="EMBL" id="CYZU01000002">
    <property type="protein sequence ID" value="CUN71458.1"/>
    <property type="molecule type" value="Genomic_DNA"/>
</dbReference>
<gene>
    <name evidence="2" type="ORF">ERS852491_00313</name>
</gene>
<accession>A0A173Z8F1</accession>
<dbReference type="RefSeq" id="WP_055150291.1">
    <property type="nucleotide sequence ID" value="NZ_CYZU01000002.1"/>
</dbReference>
<dbReference type="Pfam" id="PF03837">
    <property type="entry name" value="RecT"/>
    <property type="match status" value="1"/>
</dbReference>
<evidence type="ECO:0000313" key="2">
    <source>
        <dbReference type="EMBL" id="CUN71458.1"/>
    </source>
</evidence>
<dbReference type="GeneID" id="57967419"/>
<dbReference type="InterPro" id="IPR018330">
    <property type="entry name" value="RecT_fam"/>
</dbReference>
<feature type="compositionally biased region" description="Basic and acidic residues" evidence="1">
    <location>
        <begin position="279"/>
        <end position="290"/>
    </location>
</feature>
<sequence>MAENALSVVKYDAGGVEIKLEPETVKNYLVRGNGKVTDQEVLFFIRTCQAQKLNPLVYGEVYLIKFGNEPAQLVIGKETYMKRAFKNPNYSGMKSGIVVQRGEDIVQKEGTCLYPSETLLGGWCRVYHELNGKETETFKEVSLAEYQKFKDGKPMANWGSKPCTMIEKVAVSQAVRAAFPDDYQGLYTAEEFGYTDRDAEKGQVIDNGATGPVDDVQEAVVYISQDQRQEFLELASGFYGKKKGAAVVKFICNNMGLESTTNMTVEQFEEAMETLRNGIEADKKKMKEQEENGSAENPENVNE</sequence>
<dbReference type="GO" id="GO:0003677">
    <property type="term" value="F:DNA binding"/>
    <property type="evidence" value="ECO:0007669"/>
    <property type="project" value="InterPro"/>
</dbReference>
<feature type="region of interest" description="Disordered" evidence="1">
    <location>
        <begin position="279"/>
        <end position="303"/>
    </location>
</feature>
<reference evidence="2 3" key="1">
    <citation type="submission" date="2015-09" db="EMBL/GenBank/DDBJ databases">
        <authorList>
            <consortium name="Pathogen Informatics"/>
        </authorList>
    </citation>
    <scope>NUCLEOTIDE SEQUENCE [LARGE SCALE GENOMIC DNA]</scope>
    <source>
        <strain evidence="2 3">2789STDY5834876</strain>
    </source>
</reference>
<dbReference type="NCBIfam" id="TIGR01913">
    <property type="entry name" value="bet_lambda"/>
    <property type="match status" value="1"/>
</dbReference>